<evidence type="ECO:0000256" key="9">
    <source>
        <dbReference type="ARBA" id="ARBA00022848"/>
    </source>
</evidence>
<dbReference type="GO" id="GO:0005789">
    <property type="term" value="C:endoplasmic reticulum membrane"/>
    <property type="evidence" value="ECO:0007669"/>
    <property type="project" value="UniProtKB-SubCell"/>
</dbReference>
<reference evidence="14" key="2">
    <citation type="submission" date="2025-08" db="UniProtKB">
        <authorList>
            <consortium name="Ensembl"/>
        </authorList>
    </citation>
    <scope>IDENTIFICATION</scope>
</reference>
<comment type="subcellular location">
    <subcellularLocation>
        <location evidence="3">Endoplasmic reticulum membrane</location>
        <topology evidence="3">Peripheral membrane protein</topology>
    </subcellularLocation>
    <subcellularLocation>
        <location evidence="2">Microsome membrane</location>
        <topology evidence="2">Peripheral membrane protein</topology>
    </subcellularLocation>
</comment>
<evidence type="ECO:0000256" key="2">
    <source>
        <dbReference type="ARBA" id="ARBA00004174"/>
    </source>
</evidence>
<evidence type="ECO:0000256" key="12">
    <source>
        <dbReference type="ARBA" id="ARBA00023033"/>
    </source>
</evidence>
<protein>
    <recommendedName>
        <fullName evidence="5">unspecific monooxygenase</fullName>
        <ecNumber evidence="5">1.14.14.1</ecNumber>
    </recommendedName>
</protein>
<keyword evidence="7" id="KW-0479">Metal-binding</keyword>
<evidence type="ECO:0000256" key="10">
    <source>
        <dbReference type="ARBA" id="ARBA00023002"/>
    </source>
</evidence>
<evidence type="ECO:0000256" key="1">
    <source>
        <dbReference type="ARBA" id="ARBA00001971"/>
    </source>
</evidence>
<dbReference type="PANTHER" id="PTHR24302:SF38">
    <property type="entry name" value="CYTOCHROME P450 3A5"/>
    <property type="match status" value="1"/>
</dbReference>
<dbReference type="GO" id="GO:0050649">
    <property type="term" value="F:testosterone 6-beta-hydroxylase activity"/>
    <property type="evidence" value="ECO:0007669"/>
    <property type="project" value="TreeGrafter"/>
</dbReference>
<dbReference type="GO" id="GO:0020037">
    <property type="term" value="F:heme binding"/>
    <property type="evidence" value="ECO:0007669"/>
    <property type="project" value="InterPro"/>
</dbReference>
<evidence type="ECO:0000313" key="15">
    <source>
        <dbReference type="Proteomes" id="UP000314987"/>
    </source>
</evidence>
<keyword evidence="10" id="KW-0560">Oxidoreductase</keyword>
<keyword evidence="8" id="KW-0256">Endoplasmic reticulum</keyword>
<proteinExistence type="inferred from homology"/>
<dbReference type="GO" id="GO:0008202">
    <property type="term" value="P:steroid metabolic process"/>
    <property type="evidence" value="ECO:0007669"/>
    <property type="project" value="TreeGrafter"/>
</dbReference>
<evidence type="ECO:0000313" key="14">
    <source>
        <dbReference type="Ensembl" id="ENSVURP00010024220.1"/>
    </source>
</evidence>
<sequence length="136" mass="15423">AWTGSMDYAICIFGLCLDSNVSVFFPSLYRYGTWTHKLFKDMGIPGSAPLSFFENLSYHKNFGPVGFMENAVSLTKDDHWKRIRTVLSPIFTSGGLKEVKQLILDSRKPSIVESKKKKDKYVLMIFSNESLIGSRV</sequence>
<name>A0A4X2LRD7_VOMUR</name>
<organism evidence="14 15">
    <name type="scientific">Vombatus ursinus</name>
    <name type="common">Common wombat</name>
    <dbReference type="NCBI Taxonomy" id="29139"/>
    <lineage>
        <taxon>Eukaryota</taxon>
        <taxon>Metazoa</taxon>
        <taxon>Chordata</taxon>
        <taxon>Craniata</taxon>
        <taxon>Vertebrata</taxon>
        <taxon>Euteleostomi</taxon>
        <taxon>Mammalia</taxon>
        <taxon>Metatheria</taxon>
        <taxon>Diprotodontia</taxon>
        <taxon>Vombatidae</taxon>
        <taxon>Vombatus</taxon>
    </lineage>
</organism>
<dbReference type="Ensembl" id="ENSVURT00010027580.1">
    <property type="protein sequence ID" value="ENSVURP00010024220.1"/>
    <property type="gene ID" value="ENSVURG00010018562.1"/>
</dbReference>
<keyword evidence="11" id="KW-0408">Iron</keyword>
<dbReference type="InterPro" id="IPR036396">
    <property type="entry name" value="Cyt_P450_sf"/>
</dbReference>
<keyword evidence="12" id="KW-0503">Monooxygenase</keyword>
<dbReference type="GO" id="GO:0016712">
    <property type="term" value="F:oxidoreductase activity, acting on paired donors, with incorporation or reduction of molecular oxygen, reduced flavin or flavoprotein as one donor, and incorporation of one atom of oxygen"/>
    <property type="evidence" value="ECO:0007669"/>
    <property type="project" value="UniProtKB-EC"/>
</dbReference>
<dbReference type="AlphaFoldDB" id="A0A4X2LRD7"/>
<evidence type="ECO:0000256" key="5">
    <source>
        <dbReference type="ARBA" id="ARBA00012109"/>
    </source>
</evidence>
<evidence type="ECO:0000256" key="4">
    <source>
        <dbReference type="ARBA" id="ARBA00010617"/>
    </source>
</evidence>
<reference evidence="14" key="3">
    <citation type="submission" date="2025-09" db="UniProtKB">
        <authorList>
            <consortium name="Ensembl"/>
        </authorList>
    </citation>
    <scope>IDENTIFICATION</scope>
</reference>
<dbReference type="PANTHER" id="PTHR24302">
    <property type="entry name" value="CYTOCHROME P450 FAMILY 3"/>
    <property type="match status" value="1"/>
</dbReference>
<dbReference type="EC" id="1.14.14.1" evidence="5"/>
<keyword evidence="13" id="KW-0472">Membrane</keyword>
<reference evidence="15" key="1">
    <citation type="submission" date="2018-12" db="EMBL/GenBank/DDBJ databases">
        <authorList>
            <person name="Yazar S."/>
        </authorList>
    </citation>
    <scope>NUCLEOTIDE SEQUENCE [LARGE SCALE GENOMIC DNA]</scope>
</reference>
<keyword evidence="9" id="KW-0492">Microsome</keyword>
<comment type="cofactor">
    <cofactor evidence="1">
        <name>heme</name>
        <dbReference type="ChEBI" id="CHEBI:30413"/>
    </cofactor>
</comment>
<comment type="similarity">
    <text evidence="4">Belongs to the cytochrome P450 family.</text>
</comment>
<accession>A0A4X2LRD7</accession>
<dbReference type="GO" id="GO:0005506">
    <property type="term" value="F:iron ion binding"/>
    <property type="evidence" value="ECO:0007669"/>
    <property type="project" value="InterPro"/>
</dbReference>
<keyword evidence="15" id="KW-1185">Reference proteome</keyword>
<keyword evidence="6" id="KW-0349">Heme</keyword>
<evidence type="ECO:0000256" key="13">
    <source>
        <dbReference type="ARBA" id="ARBA00023136"/>
    </source>
</evidence>
<dbReference type="STRING" id="29139.ENSVURP00010024220"/>
<evidence type="ECO:0000256" key="7">
    <source>
        <dbReference type="ARBA" id="ARBA00022723"/>
    </source>
</evidence>
<dbReference type="Gene3D" id="1.10.630.10">
    <property type="entry name" value="Cytochrome P450"/>
    <property type="match status" value="1"/>
</dbReference>
<evidence type="ECO:0000256" key="3">
    <source>
        <dbReference type="ARBA" id="ARBA00004406"/>
    </source>
</evidence>
<dbReference type="GO" id="GO:0070989">
    <property type="term" value="P:oxidative demethylation"/>
    <property type="evidence" value="ECO:0007669"/>
    <property type="project" value="TreeGrafter"/>
</dbReference>
<evidence type="ECO:0000256" key="11">
    <source>
        <dbReference type="ARBA" id="ARBA00023004"/>
    </source>
</evidence>
<evidence type="ECO:0000256" key="8">
    <source>
        <dbReference type="ARBA" id="ARBA00022824"/>
    </source>
</evidence>
<dbReference type="InterPro" id="IPR050705">
    <property type="entry name" value="Cytochrome_P450_3A"/>
</dbReference>
<dbReference type="Proteomes" id="UP000314987">
    <property type="component" value="Unassembled WGS sequence"/>
</dbReference>
<evidence type="ECO:0000256" key="6">
    <source>
        <dbReference type="ARBA" id="ARBA00022617"/>
    </source>
</evidence>